<dbReference type="VEuPathDB" id="PlasmoDB:PVP01_1136800"/>
<evidence type="ECO:0000313" key="13">
    <source>
        <dbReference type="Proteomes" id="UP000220605"/>
    </source>
</evidence>
<gene>
    <name evidence="10" type="ORF">PVC01_110042400</name>
    <name evidence="11" type="ORF">PVP01_1136800</name>
    <name evidence="9" type="ORF">PVT01_110041500</name>
    <name evidence="8" type="ORF">PVW1_110042600</name>
</gene>
<organism evidence="9 12">
    <name type="scientific">Plasmodium vivax</name>
    <name type="common">malaria parasite P. vivax</name>
    <dbReference type="NCBI Taxonomy" id="5855"/>
    <lineage>
        <taxon>Eukaryota</taxon>
        <taxon>Sar</taxon>
        <taxon>Alveolata</taxon>
        <taxon>Apicomplexa</taxon>
        <taxon>Aconoidasida</taxon>
        <taxon>Haemosporida</taxon>
        <taxon>Plasmodiidae</taxon>
        <taxon>Plasmodium</taxon>
        <taxon>Plasmodium (Plasmodium)</taxon>
    </lineage>
</organism>
<evidence type="ECO:0000313" key="9">
    <source>
        <dbReference type="EMBL" id="SCO68270.1"/>
    </source>
</evidence>
<dbReference type="Proteomes" id="UP000220605">
    <property type="component" value="Chromosome 11"/>
</dbReference>
<sequence>MHLALYLLVGLLWGCTNAFMKGGCARGEEEKQKGLFRETIGLLNNWYVVIPYLFNQAGSVLYYYLLGQGDISLVMPLCNVLCFVFTFLTEMALFKRAFSFKSVLGLSFVSAGLFLCLRV</sequence>
<reference evidence="12 13" key="1">
    <citation type="submission" date="2016-07" db="EMBL/GenBank/DDBJ databases">
        <authorList>
            <consortium name="Pathogen Informatics"/>
        </authorList>
    </citation>
    <scope>NUCLEOTIDE SEQUENCE [LARGE SCALE GENOMIC DNA]</scope>
    <source>
        <strain evidence="8">PvW1</strain>
    </source>
</reference>
<evidence type="ECO:0000256" key="1">
    <source>
        <dbReference type="ARBA" id="ARBA00004141"/>
    </source>
</evidence>
<dbReference type="OrthoDB" id="43458at2759"/>
<protein>
    <submittedName>
        <fullName evidence="8">(malaria parasite P. vivax) hypothetical protein</fullName>
    </submittedName>
    <submittedName>
        <fullName evidence="11">Transmembrane protein 234, putative</fullName>
    </submittedName>
</protein>
<comment type="similarity">
    <text evidence="2">Belongs to the TMEM234 family.</text>
</comment>
<dbReference type="Proteomes" id="UP000196402">
    <property type="component" value="Chromosome 11"/>
</dbReference>
<dbReference type="GO" id="GO:0016020">
    <property type="term" value="C:membrane"/>
    <property type="evidence" value="ECO:0007669"/>
    <property type="project" value="UniProtKB-SubCell"/>
</dbReference>
<evidence type="ECO:0000256" key="4">
    <source>
        <dbReference type="ARBA" id="ARBA00022989"/>
    </source>
</evidence>
<name>A0A1G4H0A0_PLAVI</name>
<evidence type="ECO:0000256" key="3">
    <source>
        <dbReference type="ARBA" id="ARBA00022692"/>
    </source>
</evidence>
<keyword evidence="5 6" id="KW-0472">Membrane</keyword>
<evidence type="ECO:0000313" key="8">
    <source>
        <dbReference type="EMBL" id="CAG9478050.1"/>
    </source>
</evidence>
<evidence type="ECO:0000256" key="5">
    <source>
        <dbReference type="ARBA" id="ARBA00023136"/>
    </source>
</evidence>
<dbReference type="VEuPathDB" id="PlasmoDB:PVW1_110042600"/>
<evidence type="ECO:0000313" key="11">
    <source>
        <dbReference type="EMBL" id="VUZ97114.1"/>
    </source>
</evidence>
<dbReference type="PANTHER" id="PTHR28668">
    <property type="entry name" value="TRANSMEMBRANE PROTEIN 234"/>
    <property type="match status" value="1"/>
</dbReference>
<dbReference type="Pfam" id="PF10639">
    <property type="entry name" value="TMEM234"/>
    <property type="match status" value="1"/>
</dbReference>
<feature type="transmembrane region" description="Helical" evidence="6">
    <location>
        <begin position="100"/>
        <end position="117"/>
    </location>
</feature>
<dbReference type="EMBL" id="LT635622">
    <property type="protein sequence ID" value="VUZ97114.1"/>
    <property type="molecule type" value="Genomic_DNA"/>
</dbReference>
<evidence type="ECO:0000313" key="12">
    <source>
        <dbReference type="Proteomes" id="UP000196402"/>
    </source>
</evidence>
<evidence type="ECO:0000313" key="10">
    <source>
        <dbReference type="EMBL" id="SCO73734.1"/>
    </source>
</evidence>
<accession>A0A1G4H0A0</accession>
<feature type="chain" id="PRO_5011894339" evidence="7">
    <location>
        <begin position="19"/>
        <end position="119"/>
    </location>
</feature>
<feature type="transmembrane region" description="Helical" evidence="6">
    <location>
        <begin position="73"/>
        <end position="94"/>
    </location>
</feature>
<proteinExistence type="inferred from homology"/>
<dbReference type="EMBL" id="LT615249">
    <property type="protein sequence ID" value="SCO68270.1"/>
    <property type="molecule type" value="Genomic_DNA"/>
</dbReference>
<keyword evidence="4 6" id="KW-1133">Transmembrane helix</keyword>
<dbReference type="SUPFAM" id="SSF103481">
    <property type="entry name" value="Multidrug resistance efflux transporter EmrE"/>
    <property type="match status" value="1"/>
</dbReference>
<dbReference type="InterPro" id="IPR018908">
    <property type="entry name" value="TMEM234"/>
</dbReference>
<dbReference type="PANTHER" id="PTHR28668:SF1">
    <property type="entry name" value="TRANSMEMBRANE PROTEIN 234"/>
    <property type="match status" value="1"/>
</dbReference>
<dbReference type="Proteomes" id="UP000779233">
    <property type="component" value="Unassembled WGS sequence"/>
</dbReference>
<dbReference type="VEuPathDB" id="PlasmoDB:PVX_113757"/>
<dbReference type="InterPro" id="IPR037185">
    <property type="entry name" value="EmrE-like"/>
</dbReference>
<dbReference type="Proteomes" id="UP000305196">
    <property type="component" value="Chromosome 11"/>
</dbReference>
<dbReference type="Gene3D" id="1.10.3730.20">
    <property type="match status" value="1"/>
</dbReference>
<feature type="transmembrane region" description="Helical" evidence="6">
    <location>
        <begin position="44"/>
        <end position="66"/>
    </location>
</feature>
<dbReference type="EMBL" id="LT615266">
    <property type="protein sequence ID" value="SCO73734.1"/>
    <property type="molecule type" value="Genomic_DNA"/>
</dbReference>
<feature type="signal peptide" evidence="7">
    <location>
        <begin position="1"/>
        <end position="18"/>
    </location>
</feature>
<evidence type="ECO:0000256" key="2">
    <source>
        <dbReference type="ARBA" id="ARBA00005977"/>
    </source>
</evidence>
<dbReference type="VEuPathDB" id="PlasmoDB:PVPAM_110041500"/>
<keyword evidence="7" id="KW-0732">Signal</keyword>
<dbReference type="AlphaFoldDB" id="A0A1G4H0A0"/>
<evidence type="ECO:0000256" key="6">
    <source>
        <dbReference type="SAM" id="Phobius"/>
    </source>
</evidence>
<comment type="subcellular location">
    <subcellularLocation>
        <location evidence="1">Membrane</location>
        <topology evidence="1">Multi-pass membrane protein</topology>
    </subcellularLocation>
</comment>
<keyword evidence="3 6" id="KW-0812">Transmembrane</keyword>
<dbReference type="EMBL" id="CAJZCX010000008">
    <property type="protein sequence ID" value="CAG9478050.1"/>
    <property type="molecule type" value="Genomic_DNA"/>
</dbReference>
<evidence type="ECO:0000256" key="7">
    <source>
        <dbReference type="SAM" id="SignalP"/>
    </source>
</evidence>